<dbReference type="EMBL" id="JNBS01001123">
    <property type="protein sequence ID" value="OQS02479.1"/>
    <property type="molecule type" value="Genomic_DNA"/>
</dbReference>
<accession>A0A1V9ZWY2</accession>
<dbReference type="GO" id="GO:0003677">
    <property type="term" value="F:DNA binding"/>
    <property type="evidence" value="ECO:0007669"/>
    <property type="project" value="InterPro"/>
</dbReference>
<evidence type="ECO:0000259" key="5">
    <source>
        <dbReference type="PROSITE" id="PS50808"/>
    </source>
</evidence>
<evidence type="ECO:0000256" key="2">
    <source>
        <dbReference type="ARBA" id="ARBA00022771"/>
    </source>
</evidence>
<evidence type="ECO:0000256" key="4">
    <source>
        <dbReference type="PROSITE-ProRule" id="PRU00027"/>
    </source>
</evidence>
<protein>
    <recommendedName>
        <fullName evidence="5">BED-type domain-containing protein</fullName>
    </recommendedName>
</protein>
<evidence type="ECO:0000313" key="7">
    <source>
        <dbReference type="Proteomes" id="UP000243217"/>
    </source>
</evidence>
<dbReference type="InterPro" id="IPR003656">
    <property type="entry name" value="Znf_BED"/>
</dbReference>
<comment type="caution">
    <text evidence="6">The sequence shown here is derived from an EMBL/GenBank/DDBJ whole genome shotgun (WGS) entry which is preliminary data.</text>
</comment>
<reference evidence="6 7" key="1">
    <citation type="journal article" date="2014" name="Genome Biol. Evol.">
        <title>The secreted proteins of Achlya hypogyna and Thraustotheca clavata identify the ancestral oomycete secretome and reveal gene acquisitions by horizontal gene transfer.</title>
        <authorList>
            <person name="Misner I."/>
            <person name="Blouin N."/>
            <person name="Leonard G."/>
            <person name="Richards T.A."/>
            <person name="Lane C.E."/>
        </authorList>
    </citation>
    <scope>NUCLEOTIDE SEQUENCE [LARGE SCALE GENOMIC DNA]</scope>
    <source>
        <strain evidence="6 7">ATCC 34112</strain>
    </source>
</reference>
<keyword evidence="3" id="KW-0862">Zinc</keyword>
<keyword evidence="7" id="KW-1185">Reference proteome</keyword>
<keyword evidence="1" id="KW-0479">Metal-binding</keyword>
<evidence type="ECO:0000313" key="6">
    <source>
        <dbReference type="EMBL" id="OQS02479.1"/>
    </source>
</evidence>
<sequence length="274" mass="30401">MSSKAKSGRPTHAVWNHFIKGEKRTAFHHHAYCKYCSEAQAQSGGPKSIEAIRGVPKNMLRHLSMCMHCPATIRAEIRVMAREHGNNSSRKRKRIGLVSKVPWNWAWNAEVMKLLPCPAPSPHDLFKLSKEIKMPSAPDMPWATLSIVAWTTLCTREHTLAFTLIHPESSKTLSIVSIEDVIDISKYIAQLIPTCPPLVAVVVDSILLLEATRIAAPQVATLFCTKGLLRLLSSFAFEPGTVATLTPYSWPSYAAACVKESDSELWNFANLLLS</sequence>
<organism evidence="6 7">
    <name type="scientific">Thraustotheca clavata</name>
    <dbReference type="NCBI Taxonomy" id="74557"/>
    <lineage>
        <taxon>Eukaryota</taxon>
        <taxon>Sar</taxon>
        <taxon>Stramenopiles</taxon>
        <taxon>Oomycota</taxon>
        <taxon>Saprolegniomycetes</taxon>
        <taxon>Saprolegniales</taxon>
        <taxon>Achlyaceae</taxon>
        <taxon>Thraustotheca</taxon>
    </lineage>
</organism>
<dbReference type="Proteomes" id="UP000243217">
    <property type="component" value="Unassembled WGS sequence"/>
</dbReference>
<dbReference type="AlphaFoldDB" id="A0A1V9ZWY2"/>
<dbReference type="OrthoDB" id="73669at2759"/>
<name>A0A1V9ZWY2_9STRA</name>
<dbReference type="PROSITE" id="PS50808">
    <property type="entry name" value="ZF_BED"/>
    <property type="match status" value="1"/>
</dbReference>
<evidence type="ECO:0000256" key="1">
    <source>
        <dbReference type="ARBA" id="ARBA00022723"/>
    </source>
</evidence>
<dbReference type="GO" id="GO:0008270">
    <property type="term" value="F:zinc ion binding"/>
    <property type="evidence" value="ECO:0007669"/>
    <property type="project" value="UniProtKB-KW"/>
</dbReference>
<feature type="domain" description="BED-type" evidence="5">
    <location>
        <begin position="9"/>
        <end position="68"/>
    </location>
</feature>
<feature type="non-terminal residue" evidence="6">
    <location>
        <position position="274"/>
    </location>
</feature>
<proteinExistence type="predicted"/>
<keyword evidence="2 4" id="KW-0863">Zinc-finger</keyword>
<evidence type="ECO:0000256" key="3">
    <source>
        <dbReference type="ARBA" id="ARBA00022833"/>
    </source>
</evidence>
<gene>
    <name evidence="6" type="ORF">THRCLA_05150</name>
</gene>